<feature type="region of interest" description="Disordered" evidence="1">
    <location>
        <begin position="1"/>
        <end position="75"/>
    </location>
</feature>
<dbReference type="EMBL" id="JASCXX010000024">
    <property type="protein sequence ID" value="MDI6450771.1"/>
    <property type="molecule type" value="Genomic_DNA"/>
</dbReference>
<evidence type="ECO:0000313" key="3">
    <source>
        <dbReference type="Proteomes" id="UP001431776"/>
    </source>
</evidence>
<organism evidence="2 3">
    <name type="scientific">Anaerobaca lacustris</name>
    <dbReference type="NCBI Taxonomy" id="3044600"/>
    <lineage>
        <taxon>Bacteria</taxon>
        <taxon>Pseudomonadati</taxon>
        <taxon>Planctomycetota</taxon>
        <taxon>Phycisphaerae</taxon>
        <taxon>Sedimentisphaerales</taxon>
        <taxon>Anaerobacaceae</taxon>
        <taxon>Anaerobaca</taxon>
    </lineage>
</organism>
<dbReference type="RefSeq" id="WP_349246181.1">
    <property type="nucleotide sequence ID" value="NZ_JASCXX010000024.1"/>
</dbReference>
<keyword evidence="3" id="KW-1185">Reference proteome</keyword>
<dbReference type="Proteomes" id="UP001431776">
    <property type="component" value="Unassembled WGS sequence"/>
</dbReference>
<gene>
    <name evidence="2" type="ORF">QJ522_17055</name>
</gene>
<reference evidence="2" key="1">
    <citation type="submission" date="2023-05" db="EMBL/GenBank/DDBJ databases">
        <title>Anaerotaeda fermentans gen. nov., sp. nov., a novel anaerobic planctomycete of the new family within the order Sedimentisphaerales isolated from Taman Peninsula, Russia.</title>
        <authorList>
            <person name="Khomyakova M.A."/>
            <person name="Merkel A.Y."/>
            <person name="Slobodkin A.I."/>
        </authorList>
    </citation>
    <scope>NUCLEOTIDE SEQUENCE</scope>
    <source>
        <strain evidence="2">M17dextr</strain>
    </source>
</reference>
<protein>
    <submittedName>
        <fullName evidence="2">Uncharacterized protein</fullName>
    </submittedName>
</protein>
<evidence type="ECO:0000313" key="2">
    <source>
        <dbReference type="EMBL" id="MDI6450771.1"/>
    </source>
</evidence>
<evidence type="ECO:0000256" key="1">
    <source>
        <dbReference type="SAM" id="MobiDB-lite"/>
    </source>
</evidence>
<dbReference type="AlphaFoldDB" id="A0AAW6TYJ9"/>
<proteinExistence type="predicted"/>
<accession>A0AAW6TYJ9</accession>
<name>A0AAW6TYJ9_9BACT</name>
<sequence>MDNLGNSNDPVEKPIPFDDGLGKPTPRGNPPAGNPPSVSRAPLNLGGGGQPSAAKTPVPAPRTPIPVARKPVAPPAPITERITGIKTFFTKLHPGALEFMDEQIASWLKEHPEVCIKHTNVTTGEVQAKKTEPNIIVTVWY</sequence>
<comment type="caution">
    <text evidence="2">The sequence shown here is derived from an EMBL/GenBank/DDBJ whole genome shotgun (WGS) entry which is preliminary data.</text>
</comment>